<evidence type="ECO:0000313" key="2">
    <source>
        <dbReference type="Proteomes" id="UP000433737"/>
    </source>
</evidence>
<accession>A0AAX3J3T5</accession>
<organism evidence="1 2">
    <name type="scientific">Pantoea brenneri</name>
    <dbReference type="NCBI Taxonomy" id="472694"/>
    <lineage>
        <taxon>Bacteria</taxon>
        <taxon>Pseudomonadati</taxon>
        <taxon>Pseudomonadota</taxon>
        <taxon>Gammaproteobacteria</taxon>
        <taxon>Enterobacterales</taxon>
        <taxon>Erwiniaceae</taxon>
        <taxon>Pantoea</taxon>
    </lineage>
</organism>
<evidence type="ECO:0000313" key="1">
    <source>
        <dbReference type="EMBL" id="VXB56075.1"/>
    </source>
</evidence>
<dbReference type="Proteomes" id="UP000433737">
    <property type="component" value="Unassembled WGS sequence"/>
</dbReference>
<name>A0AAX3J3T5_9GAMM</name>
<sequence length="38" mass="4091">MDAWLAGEGPADHLISALSFACGKDEDKKIPITYLTVI</sequence>
<reference evidence="1 2" key="1">
    <citation type="submission" date="2019-10" db="EMBL/GenBank/DDBJ databases">
        <authorList>
            <person name="Karimi E."/>
        </authorList>
    </citation>
    <scope>NUCLEOTIDE SEQUENCE [LARGE SCALE GENOMIC DNA]</scope>
    <source>
        <strain evidence="1">Pantoea sp. 111</strain>
    </source>
</reference>
<proteinExistence type="predicted"/>
<dbReference type="AlphaFoldDB" id="A0AAX3J3T5"/>
<protein>
    <submittedName>
        <fullName evidence="1">Uncharacterized protein</fullName>
    </submittedName>
</protein>
<gene>
    <name evidence="1" type="ORF">PANT111_160084</name>
</gene>
<dbReference type="EMBL" id="CABWMH010000008">
    <property type="protein sequence ID" value="VXB56075.1"/>
    <property type="molecule type" value="Genomic_DNA"/>
</dbReference>
<comment type="caution">
    <text evidence="1">The sequence shown here is derived from an EMBL/GenBank/DDBJ whole genome shotgun (WGS) entry which is preliminary data.</text>
</comment>